<dbReference type="EMBL" id="LN810504">
    <property type="protein sequence ID" value="CEO91015.1"/>
    <property type="molecule type" value="Genomic_DNA"/>
</dbReference>
<keyword evidence="1" id="KW-0378">Hydrolase</keyword>
<dbReference type="RefSeq" id="YP_009130485.1">
    <property type="nucleotide sequence ID" value="NC_026795.1"/>
</dbReference>
<dbReference type="SUPFAM" id="SSF55608">
    <property type="entry name" value="Homing endonucleases"/>
    <property type="match status" value="2"/>
</dbReference>
<sequence length="299" mass="36159">MYSFLESSETTRETICVDDILKKDIDLIIYEYKKFSRSFLEWFMGFSAGSFCFIRVLTQYSNALFIFEIKKKDPKILYYIKKNLGFGQVLQVSHANISFWVFRIVKKKDLLSIFGLFKFQLTSIKNFFYFFQWLSQYQIFYDSKIFGTLYNPQLAVDDESYWLNGYIFSKTHFIIYSMSNLNQQSFSKIRLIQKLSFTQKKNKRLLNKLSEILKSNKLLPIIRQPNGYQLEIDNFFSFQFLFFFFNKNGSNIKAEPLKKLVFLRWWRICLYQIEKRPLTYKGVRRLKKLFKNLNKLNKY</sequence>
<dbReference type="AlphaFoldDB" id="A0A0D6E207"/>
<keyword evidence="1" id="KW-0540">Nuclease</keyword>
<dbReference type="Gene3D" id="3.10.28.10">
    <property type="entry name" value="Homing endonucleases"/>
    <property type="match status" value="2"/>
</dbReference>
<keyword evidence="1" id="KW-0934">Plastid</keyword>
<proteinExistence type="predicted"/>
<keyword evidence="1" id="KW-0150">Chloroplast</keyword>
<accession>A0A0D6E207</accession>
<organism evidence="1">
    <name type="scientific">Bryopsis plumosa</name>
    <name type="common">Green alga</name>
    <name type="synonym">Ulva plumosa</name>
    <dbReference type="NCBI Taxonomy" id="3130"/>
    <lineage>
        <taxon>Eukaryota</taxon>
        <taxon>Viridiplantae</taxon>
        <taxon>Chlorophyta</taxon>
        <taxon>core chlorophytes</taxon>
        <taxon>Ulvophyceae</taxon>
        <taxon>TCBD clade</taxon>
        <taxon>Bryopsidales</taxon>
        <taxon>Bryopsidineae</taxon>
        <taxon>Bryopsidaceae</taxon>
        <taxon>Bryopsis</taxon>
    </lineage>
</organism>
<dbReference type="GO" id="GO:0004519">
    <property type="term" value="F:endonuclease activity"/>
    <property type="evidence" value="ECO:0007669"/>
    <property type="project" value="UniProtKB-KW"/>
</dbReference>
<geneLocation type="chloroplast" evidence="1"/>
<protein>
    <submittedName>
        <fullName evidence="1">Putative LAGLIDADG homing endonuclease</fullName>
    </submittedName>
</protein>
<evidence type="ECO:0000313" key="1">
    <source>
        <dbReference type="EMBL" id="CEO91015.1"/>
    </source>
</evidence>
<dbReference type="PANTHER" id="PTHR36181:SF4">
    <property type="entry name" value="LAGLIDADG ENDONUCLEASE"/>
    <property type="match status" value="1"/>
</dbReference>
<dbReference type="PANTHER" id="PTHR36181">
    <property type="entry name" value="INTRON-ENCODED ENDONUCLEASE AI3-RELATED"/>
    <property type="match status" value="1"/>
</dbReference>
<gene>
    <name evidence="1" type="primary">orf2</name>
</gene>
<dbReference type="InterPro" id="IPR027434">
    <property type="entry name" value="Homing_endonucl"/>
</dbReference>
<dbReference type="InterPro" id="IPR051289">
    <property type="entry name" value="LAGLIDADG_Endonuclease"/>
</dbReference>
<reference evidence="1" key="1">
    <citation type="journal article" date="2015" name="BMC Genomics">
        <title>The chloroplast genomes of Bryopsis plumosa and Tydemania expeditionis (Bryopsidales, Chlorophyta): compact genomes and genes of bacterial origin.</title>
        <authorList>
            <person name="Leliaert F."/>
            <person name="Lopez-Bautista J.M."/>
        </authorList>
    </citation>
    <scope>NUCLEOTIDE SEQUENCE</scope>
    <source>
        <strain evidence="1">West4718</strain>
    </source>
</reference>
<name>A0A0D6E207_BRYPL</name>
<keyword evidence="1" id="KW-0255">Endonuclease</keyword>
<dbReference type="GeneID" id="24072803"/>